<evidence type="ECO:0000313" key="1">
    <source>
        <dbReference type="EMBL" id="MFC4676181.1"/>
    </source>
</evidence>
<organism evidence="1 2">
    <name type="scientific">Dysgonomonas termitidis</name>
    <dbReference type="NCBI Taxonomy" id="1516126"/>
    <lineage>
        <taxon>Bacteria</taxon>
        <taxon>Pseudomonadati</taxon>
        <taxon>Bacteroidota</taxon>
        <taxon>Bacteroidia</taxon>
        <taxon>Bacteroidales</taxon>
        <taxon>Dysgonomonadaceae</taxon>
        <taxon>Dysgonomonas</taxon>
    </lineage>
</organism>
<name>A0ABV9L1P9_9BACT</name>
<gene>
    <name evidence="1" type="ORF">ACFO6W_21065</name>
</gene>
<dbReference type="RefSeq" id="WP_380000147.1">
    <property type="nucleotide sequence ID" value="NZ_JBHSGN010000122.1"/>
</dbReference>
<accession>A0ABV9L1P9</accession>
<proteinExistence type="predicted"/>
<comment type="caution">
    <text evidence="1">The sequence shown here is derived from an EMBL/GenBank/DDBJ whole genome shotgun (WGS) entry which is preliminary data.</text>
</comment>
<evidence type="ECO:0000313" key="2">
    <source>
        <dbReference type="Proteomes" id="UP001596023"/>
    </source>
</evidence>
<dbReference type="EMBL" id="JBHSGN010000122">
    <property type="protein sequence ID" value="MFC4676181.1"/>
    <property type="molecule type" value="Genomic_DNA"/>
</dbReference>
<reference evidence="2" key="1">
    <citation type="journal article" date="2019" name="Int. J. Syst. Evol. Microbiol.">
        <title>The Global Catalogue of Microorganisms (GCM) 10K type strain sequencing project: providing services to taxonomists for standard genome sequencing and annotation.</title>
        <authorList>
            <consortium name="The Broad Institute Genomics Platform"/>
            <consortium name="The Broad Institute Genome Sequencing Center for Infectious Disease"/>
            <person name="Wu L."/>
            <person name="Ma J."/>
        </authorList>
    </citation>
    <scope>NUCLEOTIDE SEQUENCE [LARGE SCALE GENOMIC DNA]</scope>
    <source>
        <strain evidence="2">CCUG 66188</strain>
    </source>
</reference>
<keyword evidence="2" id="KW-1185">Reference proteome</keyword>
<sequence length="137" mass="16128">MTEIDKLIEEASNEHKDETDYIASQEYICGCSNENDKLFCWEASTACSIQARESFKAGANFIFHLNRWRKVEEELPIPTYRNLDEKYLIKGYYKVGQVIGKEIFDTAYINKDVFREFNKVIFDVNTNFIVTEWKSII</sequence>
<protein>
    <submittedName>
        <fullName evidence="1">Uncharacterized protein</fullName>
    </submittedName>
</protein>
<dbReference type="Proteomes" id="UP001596023">
    <property type="component" value="Unassembled WGS sequence"/>
</dbReference>